<evidence type="ECO:0000313" key="2">
    <source>
        <dbReference type="EMBL" id="GAF74185.1"/>
    </source>
</evidence>
<evidence type="ECO:0000256" key="1">
    <source>
        <dbReference type="SAM" id="MobiDB-lite"/>
    </source>
</evidence>
<reference evidence="2" key="1">
    <citation type="journal article" date="2014" name="Front. Microbiol.">
        <title>High frequency of phylogenetically diverse reductive dehalogenase-homologous genes in deep subseafloor sedimentary metagenomes.</title>
        <authorList>
            <person name="Kawai M."/>
            <person name="Futagami T."/>
            <person name="Toyoda A."/>
            <person name="Takaki Y."/>
            <person name="Nishi S."/>
            <person name="Hori S."/>
            <person name="Arai W."/>
            <person name="Tsubouchi T."/>
            <person name="Morono Y."/>
            <person name="Uchiyama I."/>
            <person name="Ito T."/>
            <person name="Fujiyama A."/>
            <person name="Inagaki F."/>
            <person name="Takami H."/>
        </authorList>
    </citation>
    <scope>NUCLEOTIDE SEQUENCE</scope>
    <source>
        <strain evidence="2">Expedition CK06-06</strain>
    </source>
</reference>
<comment type="caution">
    <text evidence="2">The sequence shown here is derived from an EMBL/GenBank/DDBJ whole genome shotgun (WGS) entry which is preliminary data.</text>
</comment>
<protein>
    <submittedName>
        <fullName evidence="2">Uncharacterized protein</fullName>
    </submittedName>
</protein>
<dbReference type="AlphaFoldDB" id="X0TDQ2"/>
<dbReference type="EMBL" id="BARS01004177">
    <property type="protein sequence ID" value="GAF74185.1"/>
    <property type="molecule type" value="Genomic_DNA"/>
</dbReference>
<feature type="compositionally biased region" description="Basic residues" evidence="1">
    <location>
        <begin position="75"/>
        <end position="84"/>
    </location>
</feature>
<feature type="compositionally biased region" description="Low complexity" evidence="1">
    <location>
        <begin position="160"/>
        <end position="170"/>
    </location>
</feature>
<feature type="compositionally biased region" description="Acidic residues" evidence="1">
    <location>
        <begin position="171"/>
        <end position="185"/>
    </location>
</feature>
<feature type="compositionally biased region" description="Basic and acidic residues" evidence="1">
    <location>
        <begin position="186"/>
        <end position="197"/>
    </location>
</feature>
<feature type="region of interest" description="Disordered" evidence="1">
    <location>
        <begin position="75"/>
        <end position="215"/>
    </location>
</feature>
<name>X0TDQ2_9ZZZZ</name>
<proteinExistence type="predicted"/>
<accession>X0TDQ2</accession>
<feature type="compositionally biased region" description="Basic residues" evidence="1">
    <location>
        <begin position="123"/>
        <end position="149"/>
    </location>
</feature>
<feature type="compositionally biased region" description="Basic residues" evidence="1">
    <location>
        <begin position="198"/>
        <end position="207"/>
    </location>
</feature>
<organism evidence="2">
    <name type="scientific">marine sediment metagenome</name>
    <dbReference type="NCBI Taxonomy" id="412755"/>
    <lineage>
        <taxon>unclassified sequences</taxon>
        <taxon>metagenomes</taxon>
        <taxon>ecological metagenomes</taxon>
    </lineage>
</organism>
<gene>
    <name evidence="2" type="ORF">S01H1_08141</name>
</gene>
<sequence>MQAEEARYEPFNDKFVILYGDKSQYEAIVQGTLQGKWYKRLKAFLIPKNNEERLEALLLSLSNSAKFDEMASRIKTRRGQKKYHREISGDEYSSESDEESTILNLQPSPITPRHKSQEDVSRRLRNSRRVRQREKCPTKSKKKPRSRQRLHNEKNPAMVSEDLLLASESSDTSDESSSDSDFPEAEDPRDIEKEHKTHLSRMKRMKKRDVLVKRN</sequence>